<proteinExistence type="predicted"/>
<dbReference type="AlphaFoldDB" id="A0AAE0KUQ1"/>
<protein>
    <submittedName>
        <fullName evidence="1">Uncharacterized protein</fullName>
    </submittedName>
</protein>
<organism evidence="1 2">
    <name type="scientific">Cymbomonas tetramitiformis</name>
    <dbReference type="NCBI Taxonomy" id="36881"/>
    <lineage>
        <taxon>Eukaryota</taxon>
        <taxon>Viridiplantae</taxon>
        <taxon>Chlorophyta</taxon>
        <taxon>Pyramimonadophyceae</taxon>
        <taxon>Pyramimonadales</taxon>
        <taxon>Pyramimonadaceae</taxon>
        <taxon>Cymbomonas</taxon>
    </lineage>
</organism>
<gene>
    <name evidence="1" type="ORF">CYMTET_29896</name>
</gene>
<evidence type="ECO:0000313" key="2">
    <source>
        <dbReference type="Proteomes" id="UP001190700"/>
    </source>
</evidence>
<accession>A0AAE0KUQ1</accession>
<name>A0AAE0KUQ1_9CHLO</name>
<reference evidence="1 2" key="1">
    <citation type="journal article" date="2015" name="Genome Biol. Evol.">
        <title>Comparative Genomics of a Bacterivorous Green Alga Reveals Evolutionary Causalities and Consequences of Phago-Mixotrophic Mode of Nutrition.</title>
        <authorList>
            <person name="Burns J.A."/>
            <person name="Paasch A."/>
            <person name="Narechania A."/>
            <person name="Kim E."/>
        </authorList>
    </citation>
    <scope>NUCLEOTIDE SEQUENCE [LARGE SCALE GENOMIC DNA]</scope>
    <source>
        <strain evidence="1 2">PLY_AMNH</strain>
    </source>
</reference>
<dbReference type="Proteomes" id="UP001190700">
    <property type="component" value="Unassembled WGS sequence"/>
</dbReference>
<dbReference type="EMBL" id="LGRX02017082">
    <property type="protein sequence ID" value="KAK3261184.1"/>
    <property type="molecule type" value="Genomic_DNA"/>
</dbReference>
<feature type="non-terminal residue" evidence="1">
    <location>
        <position position="169"/>
    </location>
</feature>
<sequence length="169" mass="19156">MPDYVVKRVASEEEDEVWHVATIKEGLHPGELRMAIKDPDVFWPSGKSYSDRKRNAFFKAQRANLGEELCQLLLDLFDRLQVEGVQLTAQGSRIKQMYLCRADLHELDSGFCNPMLKSEDGHATLVMVGVQLYEGREDEGAVRHHWLALALENGAYVGVDIACTQFDIF</sequence>
<keyword evidence="2" id="KW-1185">Reference proteome</keyword>
<evidence type="ECO:0000313" key="1">
    <source>
        <dbReference type="EMBL" id="KAK3261184.1"/>
    </source>
</evidence>
<comment type="caution">
    <text evidence="1">The sequence shown here is derived from an EMBL/GenBank/DDBJ whole genome shotgun (WGS) entry which is preliminary data.</text>
</comment>